<evidence type="ECO:0000313" key="1">
    <source>
        <dbReference type="EMBL" id="MCW7552967.1"/>
    </source>
</evidence>
<accession>A0ABT3MU99</accession>
<name>A0ABT3MU99_9GAMM</name>
<keyword evidence="2" id="KW-1185">Reference proteome</keyword>
<proteinExistence type="predicted"/>
<comment type="caution">
    <text evidence="1">The sequence shown here is derived from an EMBL/GenBank/DDBJ whole genome shotgun (WGS) entry which is preliminary data.</text>
</comment>
<dbReference type="EMBL" id="JAPFCC010000001">
    <property type="protein sequence ID" value="MCW7552967.1"/>
    <property type="molecule type" value="Genomic_DNA"/>
</dbReference>
<evidence type="ECO:0000313" key="2">
    <source>
        <dbReference type="Proteomes" id="UP001209854"/>
    </source>
</evidence>
<gene>
    <name evidence="1" type="ORF">NX722_10010</name>
</gene>
<dbReference type="Proteomes" id="UP001209854">
    <property type="component" value="Unassembled WGS sequence"/>
</dbReference>
<organism evidence="1 2">
    <name type="scientific">Endozoicomonas gorgoniicola</name>
    <dbReference type="NCBI Taxonomy" id="1234144"/>
    <lineage>
        <taxon>Bacteria</taxon>
        <taxon>Pseudomonadati</taxon>
        <taxon>Pseudomonadota</taxon>
        <taxon>Gammaproteobacteria</taxon>
        <taxon>Oceanospirillales</taxon>
        <taxon>Endozoicomonadaceae</taxon>
        <taxon>Endozoicomonas</taxon>
    </lineage>
</organism>
<dbReference type="RefSeq" id="WP_262567861.1">
    <property type="nucleotide sequence ID" value="NZ_JAPFCC010000001.1"/>
</dbReference>
<protein>
    <submittedName>
        <fullName evidence="1">Uncharacterized protein</fullName>
    </submittedName>
</protein>
<sequence>MAGCYRNGWPNALEYPTVTGKNLRGQIIIPTSKGFAVSRNGSIFVYEAGNKQVASFTPPDGYHVARFQNGDIASTGYILVERDEPEKGSVDELMNFGTLGNLMGISEVSDYMLVGLNNGKSIPLVMTTGGKTTGFHSGCVKKNDFINECAQAEFRNSLYEKDGSPNMGHYYCRVSWYDTPEGSFSISMEQGSKKINIRSLDTEEKATLFERSLGINDYVVSQDSSSKLTVKAKLAFSLKEVPDAVDFWRKNKDLMAAQK</sequence>
<reference evidence="1 2" key="1">
    <citation type="submission" date="2022-10" db="EMBL/GenBank/DDBJ databases">
        <title>High-quality genome sequences of two octocoral-associated bacteria, Endozoicomonas euniceicola EF212 and Endozoicomonas gorgoniicola PS125.</title>
        <authorList>
            <person name="Chiou Y.-J."/>
            <person name="Chen Y.-H."/>
        </authorList>
    </citation>
    <scope>NUCLEOTIDE SEQUENCE [LARGE SCALE GENOMIC DNA]</scope>
    <source>
        <strain evidence="1 2">PS125</strain>
    </source>
</reference>